<evidence type="ECO:0000313" key="3">
    <source>
        <dbReference type="Proteomes" id="UP001629113"/>
    </source>
</evidence>
<keyword evidence="1" id="KW-0732">Signal</keyword>
<dbReference type="EMBL" id="JBFCZG010000003">
    <property type="protein sequence ID" value="KAL3424399.1"/>
    <property type="molecule type" value="Genomic_DNA"/>
</dbReference>
<keyword evidence="3" id="KW-1185">Reference proteome</keyword>
<dbReference type="Proteomes" id="UP001629113">
    <property type="component" value="Unassembled WGS sequence"/>
</dbReference>
<feature type="chain" id="PRO_5045202325" evidence="1">
    <location>
        <begin position="30"/>
        <end position="239"/>
    </location>
</feature>
<feature type="signal peptide" evidence="1">
    <location>
        <begin position="1"/>
        <end position="29"/>
    </location>
</feature>
<accession>A0ABR4PM26</accession>
<protein>
    <submittedName>
        <fullName evidence="2">Uncharacterized protein</fullName>
    </submittedName>
</protein>
<comment type="caution">
    <text evidence="2">The sequence shown here is derived from an EMBL/GenBank/DDBJ whole genome shotgun (WGS) entry which is preliminary data.</text>
</comment>
<organism evidence="2 3">
    <name type="scientific">Phlyctema vagabunda</name>
    <dbReference type="NCBI Taxonomy" id="108571"/>
    <lineage>
        <taxon>Eukaryota</taxon>
        <taxon>Fungi</taxon>
        <taxon>Dikarya</taxon>
        <taxon>Ascomycota</taxon>
        <taxon>Pezizomycotina</taxon>
        <taxon>Leotiomycetes</taxon>
        <taxon>Helotiales</taxon>
        <taxon>Dermateaceae</taxon>
        <taxon>Phlyctema</taxon>
    </lineage>
</organism>
<gene>
    <name evidence="2" type="ORF">PVAG01_03680</name>
</gene>
<name>A0ABR4PM26_9HELO</name>
<proteinExistence type="predicted"/>
<evidence type="ECO:0000313" key="2">
    <source>
        <dbReference type="EMBL" id="KAL3424399.1"/>
    </source>
</evidence>
<reference evidence="2 3" key="1">
    <citation type="submission" date="2024-06" db="EMBL/GenBank/DDBJ databases">
        <title>Complete genome of Phlyctema vagabunda strain 19-DSS-EL-015.</title>
        <authorList>
            <person name="Fiorenzani C."/>
        </authorList>
    </citation>
    <scope>NUCLEOTIDE SEQUENCE [LARGE SCALE GENOMIC DNA]</scope>
    <source>
        <strain evidence="2 3">19-DSS-EL-015</strain>
    </source>
</reference>
<sequence>MASSSGPHPPRCAALFVPFIISLLSVLSSDQVVDLPFTPLLLVNFIFHFYRKLLIRSIMADGLNENRTARVADLLSDFRTLQYYIAEAPTEPYNMDDYYTEGWAVLRQCALDGQHILECAADTRVPRTRGGPHEQAKAELQQVLLDAYSRRHEAQKIYLRQQAAQRWVGWRDQVLQGQRPHAGHLEHLAACDQQLRLELAGITDDTVYADMYASDYQMCRWTLEDPPLRDVQRWVRARR</sequence>
<evidence type="ECO:0000256" key="1">
    <source>
        <dbReference type="SAM" id="SignalP"/>
    </source>
</evidence>